<comment type="caution">
    <text evidence="1">The sequence shown here is derived from an EMBL/GenBank/DDBJ whole genome shotgun (WGS) entry which is preliminary data.</text>
</comment>
<organism evidence="1 2">
    <name type="scientific">Gordonia desulfuricans</name>
    <dbReference type="NCBI Taxonomy" id="89051"/>
    <lineage>
        <taxon>Bacteria</taxon>
        <taxon>Bacillati</taxon>
        <taxon>Actinomycetota</taxon>
        <taxon>Actinomycetes</taxon>
        <taxon>Mycobacteriales</taxon>
        <taxon>Gordoniaceae</taxon>
        <taxon>Gordonia</taxon>
    </lineage>
</organism>
<protein>
    <recommendedName>
        <fullName evidence="3">DUF559 domain-containing protein</fullName>
    </recommendedName>
</protein>
<dbReference type="SUPFAM" id="SSF52980">
    <property type="entry name" value="Restriction endonuclease-like"/>
    <property type="match status" value="1"/>
</dbReference>
<dbReference type="InterPro" id="IPR011335">
    <property type="entry name" value="Restrct_endonuc-II-like"/>
</dbReference>
<evidence type="ECO:0000313" key="2">
    <source>
        <dbReference type="Proteomes" id="UP000466307"/>
    </source>
</evidence>
<keyword evidence="2" id="KW-1185">Reference proteome</keyword>
<dbReference type="Gene3D" id="3.40.960.10">
    <property type="entry name" value="VSR Endonuclease"/>
    <property type="match status" value="1"/>
</dbReference>
<name>A0A7K3LNQ8_9ACTN</name>
<dbReference type="RefSeq" id="WP_059035563.1">
    <property type="nucleotide sequence ID" value="NZ_JAADZU010000025.1"/>
</dbReference>
<dbReference type="AlphaFoldDB" id="A0A7K3LNQ8"/>
<proteinExistence type="predicted"/>
<gene>
    <name evidence="1" type="ORF">GYA93_09720</name>
</gene>
<evidence type="ECO:0008006" key="3">
    <source>
        <dbReference type="Google" id="ProtNLM"/>
    </source>
</evidence>
<evidence type="ECO:0000313" key="1">
    <source>
        <dbReference type="EMBL" id="NDK89853.1"/>
    </source>
</evidence>
<sequence length="300" mass="33655">MDNSETYPPTTMPDVVRRPDILAEEALTAEQFAADFQRLRGRGHIERSTLMSARERIIAVVGQAGGVPVVAGEAAAIMHGTRWFDDDFTIELIRGQNCSGRRATGTVTRRLDLEPSEIVEIDRTLVTSPLRTAFDLGRQPSRRRALGRLDALAAATAVDLDELAAFARAQKHTRNVRQVRELIPHIDPKAESPGESWLRLFFFDAGMPKPESQVEVFDEYARLIARFDLAYPGPRVAIEYDGEEFHSSPEQKRHDEVRDAEVGVLGWVVVRVNKQRMTTAPYGVVAETRSLLRKRGAYFT</sequence>
<reference evidence="1 2" key="1">
    <citation type="submission" date="2020-01" db="EMBL/GenBank/DDBJ databases">
        <title>Investigation of new actinobacteria for the biodesulphurisation of diesel fuel.</title>
        <authorList>
            <person name="Athi Narayanan S.M."/>
        </authorList>
    </citation>
    <scope>NUCLEOTIDE SEQUENCE [LARGE SCALE GENOMIC DNA]</scope>
    <source>
        <strain evidence="1 2">213E</strain>
    </source>
</reference>
<accession>A0A7K3LNQ8</accession>
<dbReference type="EMBL" id="JAADZU010000025">
    <property type="protein sequence ID" value="NDK89853.1"/>
    <property type="molecule type" value="Genomic_DNA"/>
</dbReference>
<dbReference type="Proteomes" id="UP000466307">
    <property type="component" value="Unassembled WGS sequence"/>
</dbReference>